<dbReference type="GO" id="GO:0005524">
    <property type="term" value="F:ATP binding"/>
    <property type="evidence" value="ECO:0007669"/>
    <property type="project" value="UniProtKB-KW"/>
</dbReference>
<evidence type="ECO:0000259" key="11">
    <source>
        <dbReference type="PROSITE" id="PS50113"/>
    </source>
</evidence>
<keyword evidence="13" id="KW-1185">Reference proteome</keyword>
<feature type="domain" description="PAS" evidence="10">
    <location>
        <begin position="385"/>
        <end position="454"/>
    </location>
</feature>
<dbReference type="PANTHER" id="PTHR41523:SF8">
    <property type="entry name" value="ETHYLENE RESPONSE SENSOR PROTEIN"/>
    <property type="match status" value="1"/>
</dbReference>
<dbReference type="InterPro" id="IPR011495">
    <property type="entry name" value="Sig_transdc_His_kin_sub2_dim/P"/>
</dbReference>
<dbReference type="NCBIfam" id="TIGR00229">
    <property type="entry name" value="sensory_box"/>
    <property type="match status" value="4"/>
</dbReference>
<evidence type="ECO:0000256" key="5">
    <source>
        <dbReference type="ARBA" id="ARBA00022741"/>
    </source>
</evidence>
<dbReference type="Pfam" id="PF07568">
    <property type="entry name" value="HisKA_2"/>
    <property type="match status" value="1"/>
</dbReference>
<keyword evidence="7" id="KW-0067">ATP-binding</keyword>
<dbReference type="PROSITE" id="PS50109">
    <property type="entry name" value="HIS_KIN"/>
    <property type="match status" value="1"/>
</dbReference>
<dbReference type="Pfam" id="PF08448">
    <property type="entry name" value="PAS_4"/>
    <property type="match status" value="2"/>
</dbReference>
<evidence type="ECO:0000313" key="12">
    <source>
        <dbReference type="EMBL" id="POQ99673.1"/>
    </source>
</evidence>
<dbReference type="Gene3D" id="3.30.450.20">
    <property type="entry name" value="PAS domain"/>
    <property type="match status" value="4"/>
</dbReference>
<feature type="domain" description="PAS" evidence="10">
    <location>
        <begin position="134"/>
        <end position="204"/>
    </location>
</feature>
<proteinExistence type="predicted"/>
<dbReference type="EMBL" id="LPWH01000093">
    <property type="protein sequence ID" value="POQ99673.1"/>
    <property type="molecule type" value="Genomic_DNA"/>
</dbReference>
<dbReference type="Pfam" id="PF13426">
    <property type="entry name" value="PAS_9"/>
    <property type="match status" value="1"/>
</dbReference>
<dbReference type="InterPro" id="IPR003594">
    <property type="entry name" value="HATPase_dom"/>
</dbReference>
<dbReference type="AlphaFoldDB" id="A0A2S4JJG1"/>
<evidence type="ECO:0000256" key="1">
    <source>
        <dbReference type="ARBA" id="ARBA00000085"/>
    </source>
</evidence>
<sequence length="719" mass="81447">MNQDDHHRIDLDPRLIEHIDDVIALVDEQALCRVVTPGITRTFGWSPQDILGTSLWKRVHPEYILSGERALQELIDDPGGLRSMEIPYLCKDGSWRWIELTAVNRLHEPDLNALVMTFRPRISRVDSTRSGDAGELRYETIVENQQDLVVKTDPSGKIQYANPAYCAIFGKPLGALQGESFLPQVHPDDQEMVQQKFSELLRDPYEISHQERNWTVSGWRWISWTTRALRDEEGAVFALIGAGRDVTEQQELEGALQESEVRYRELFAWSNDGVAVYRALEEGQDFILLDINRSGEEMDQVRREEVMGKRATVVFPGIDEFGLLDIFRTVWRTGVPASHPEKEFLRQGEKEWRSNYVYRLPSGEIVAIYQDITERKRARQAVEERERYLRSILRTTDDGFAVISPTGTLIRLNDAFCRIHGYSREELEGKALASLASDGEEGARQLLETVLERGALHYETQHRRKEGGLFDIEFSFSSLHEPTPSIIAFCRDITRRKQDESRIRALLQEKEMLLKEVHHRIKNNMTMMMSLLSLQAGVLRDPEAVSALEDAGSRLQTMAVLYDKLYRSESIEALSLGDYLPSLAEEVLETLVPSGRIEVRADLEEIVLEARTLSYLGIMVNELITNAVKHAFPEDAGGTISLEARRGEDVIEIVVADDGITMPSDVDLETSPGFGLSLLRALAQQLKGHLRIERGGGTRVILDIPLPPAKNSLVDRAVP</sequence>
<evidence type="ECO:0000256" key="4">
    <source>
        <dbReference type="ARBA" id="ARBA00022679"/>
    </source>
</evidence>
<evidence type="ECO:0000256" key="8">
    <source>
        <dbReference type="ARBA" id="ARBA00023026"/>
    </source>
</evidence>
<dbReference type="InterPro" id="IPR000014">
    <property type="entry name" value="PAS"/>
</dbReference>
<dbReference type="CDD" id="cd00130">
    <property type="entry name" value="PAS"/>
    <property type="match status" value="3"/>
</dbReference>
<dbReference type="InterPro" id="IPR005467">
    <property type="entry name" value="His_kinase_dom"/>
</dbReference>
<accession>A0A2S4JJG1</accession>
<dbReference type="PROSITE" id="PS50113">
    <property type="entry name" value="PAC"/>
    <property type="match status" value="1"/>
</dbReference>
<dbReference type="SUPFAM" id="SSF55874">
    <property type="entry name" value="ATPase domain of HSP90 chaperone/DNA topoisomerase II/histidine kinase"/>
    <property type="match status" value="1"/>
</dbReference>
<feature type="domain" description="PAS" evidence="10">
    <location>
        <begin position="14"/>
        <end position="78"/>
    </location>
</feature>
<keyword evidence="4" id="KW-0808">Transferase</keyword>
<dbReference type="PROSITE" id="PS50112">
    <property type="entry name" value="PAS"/>
    <property type="match status" value="3"/>
</dbReference>
<evidence type="ECO:0000256" key="7">
    <source>
        <dbReference type="ARBA" id="ARBA00022840"/>
    </source>
</evidence>
<evidence type="ECO:0000259" key="10">
    <source>
        <dbReference type="PROSITE" id="PS50112"/>
    </source>
</evidence>
<comment type="catalytic activity">
    <reaction evidence="1">
        <text>ATP + protein L-histidine = ADP + protein N-phospho-L-histidine.</text>
        <dbReference type="EC" id="2.7.13.3"/>
    </reaction>
</comment>
<dbReference type="SMART" id="SM00086">
    <property type="entry name" value="PAC"/>
    <property type="match status" value="3"/>
</dbReference>
<dbReference type="SMART" id="SM00091">
    <property type="entry name" value="PAS"/>
    <property type="match status" value="4"/>
</dbReference>
<dbReference type="SUPFAM" id="SSF55785">
    <property type="entry name" value="PYP-like sensor domain (PAS domain)"/>
    <property type="match status" value="4"/>
</dbReference>
<organism evidence="12 13">
    <name type="scientific">Alkalispirochaeta sphaeroplastigenens</name>
    <dbReference type="NCBI Taxonomy" id="1187066"/>
    <lineage>
        <taxon>Bacteria</taxon>
        <taxon>Pseudomonadati</taxon>
        <taxon>Spirochaetota</taxon>
        <taxon>Spirochaetia</taxon>
        <taxon>Spirochaetales</taxon>
        <taxon>Spirochaetaceae</taxon>
        <taxon>Alkalispirochaeta</taxon>
    </lineage>
</organism>
<dbReference type="InterPro" id="IPR013656">
    <property type="entry name" value="PAS_4"/>
</dbReference>
<gene>
    <name evidence="12" type="ORF">AU468_10205</name>
</gene>
<dbReference type="InterPro" id="IPR001610">
    <property type="entry name" value="PAC"/>
</dbReference>
<dbReference type="Gene3D" id="3.30.565.10">
    <property type="entry name" value="Histidine kinase-like ATPase, C-terminal domain"/>
    <property type="match status" value="1"/>
</dbReference>
<reference evidence="13" key="1">
    <citation type="submission" date="2015-12" db="EMBL/GenBank/DDBJ databases">
        <authorList>
            <person name="Lodha T.D."/>
            <person name="Chintalapati S."/>
            <person name="Chintalapati V.R."/>
            <person name="Sravanthi T."/>
        </authorList>
    </citation>
    <scope>NUCLEOTIDE SEQUENCE [LARGE SCALE GENOMIC DNA]</scope>
    <source>
        <strain evidence="13">JC133</strain>
    </source>
</reference>
<evidence type="ECO:0000259" key="9">
    <source>
        <dbReference type="PROSITE" id="PS50109"/>
    </source>
</evidence>
<dbReference type="EC" id="2.7.13.3" evidence="2"/>
<keyword evidence="5" id="KW-0547">Nucleotide-binding</keyword>
<evidence type="ECO:0000313" key="13">
    <source>
        <dbReference type="Proteomes" id="UP000237350"/>
    </source>
</evidence>
<evidence type="ECO:0000256" key="6">
    <source>
        <dbReference type="ARBA" id="ARBA00022777"/>
    </source>
</evidence>
<dbReference type="Proteomes" id="UP000237350">
    <property type="component" value="Unassembled WGS sequence"/>
</dbReference>
<dbReference type="InterPro" id="IPR000700">
    <property type="entry name" value="PAS-assoc_C"/>
</dbReference>
<keyword evidence="3" id="KW-0597">Phosphoprotein</keyword>
<dbReference type="InterPro" id="IPR035965">
    <property type="entry name" value="PAS-like_dom_sf"/>
</dbReference>
<dbReference type="Pfam" id="PF08447">
    <property type="entry name" value="PAS_3"/>
    <property type="match status" value="1"/>
</dbReference>
<keyword evidence="6" id="KW-0418">Kinase</keyword>
<dbReference type="InterPro" id="IPR036890">
    <property type="entry name" value="HATPase_C_sf"/>
</dbReference>
<evidence type="ECO:0000256" key="3">
    <source>
        <dbReference type="ARBA" id="ARBA00022553"/>
    </source>
</evidence>
<dbReference type="Pfam" id="PF02518">
    <property type="entry name" value="HATPase_c"/>
    <property type="match status" value="1"/>
</dbReference>
<dbReference type="InterPro" id="IPR013655">
    <property type="entry name" value="PAS_fold_3"/>
</dbReference>
<evidence type="ECO:0000256" key="2">
    <source>
        <dbReference type="ARBA" id="ARBA00012438"/>
    </source>
</evidence>
<dbReference type="SMART" id="SM00387">
    <property type="entry name" value="HATPase_c"/>
    <property type="match status" value="1"/>
</dbReference>
<feature type="domain" description="Histidine kinase" evidence="9">
    <location>
        <begin position="516"/>
        <end position="708"/>
    </location>
</feature>
<keyword evidence="8" id="KW-0843">Virulence</keyword>
<feature type="domain" description="PAC" evidence="11">
    <location>
        <begin position="205"/>
        <end position="258"/>
    </location>
</feature>
<dbReference type="GO" id="GO:0004673">
    <property type="term" value="F:protein histidine kinase activity"/>
    <property type="evidence" value="ECO:0007669"/>
    <property type="project" value="UniProtKB-EC"/>
</dbReference>
<name>A0A2S4JJG1_9SPIO</name>
<protein>
    <recommendedName>
        <fullName evidence="2">histidine kinase</fullName>
        <ecNumber evidence="2">2.7.13.3</ecNumber>
    </recommendedName>
</protein>
<dbReference type="PANTHER" id="PTHR41523">
    <property type="entry name" value="TWO-COMPONENT SYSTEM SENSOR PROTEIN"/>
    <property type="match status" value="1"/>
</dbReference>
<dbReference type="RefSeq" id="WP_181015549.1">
    <property type="nucleotide sequence ID" value="NZ_LPWH01000093.1"/>
</dbReference>
<comment type="caution">
    <text evidence="12">The sequence shown here is derived from an EMBL/GenBank/DDBJ whole genome shotgun (WGS) entry which is preliminary data.</text>
</comment>